<evidence type="ECO:0000256" key="10">
    <source>
        <dbReference type="SAM" id="Phobius"/>
    </source>
</evidence>
<dbReference type="SUPFAM" id="SSF58038">
    <property type="entry name" value="SNARE fusion complex"/>
    <property type="match status" value="1"/>
</dbReference>
<evidence type="ECO:0000259" key="12">
    <source>
        <dbReference type="PROSITE" id="PS50892"/>
    </source>
</evidence>
<comment type="subcellular location">
    <subcellularLocation>
        <location evidence="8">Endomembrane system</location>
        <topology evidence="8">Single-pass type IV membrane protein</topology>
    </subcellularLocation>
</comment>
<evidence type="ECO:0000256" key="9">
    <source>
        <dbReference type="PROSITE-ProRule" id="PRU00290"/>
    </source>
</evidence>
<dbReference type="InterPro" id="IPR051097">
    <property type="entry name" value="Synaptobrevin-like_transport"/>
</dbReference>
<evidence type="ECO:0000313" key="14">
    <source>
        <dbReference type="Proteomes" id="UP000197138"/>
    </source>
</evidence>
<evidence type="ECO:0000256" key="7">
    <source>
        <dbReference type="ARBA" id="ARBA00037493"/>
    </source>
</evidence>
<evidence type="ECO:0000256" key="6">
    <source>
        <dbReference type="ARBA" id="ARBA00023136"/>
    </source>
</evidence>
<dbReference type="AlphaFoldDB" id="A0A218WNM8"/>
<evidence type="ECO:0008006" key="15">
    <source>
        <dbReference type="Google" id="ProtNLM"/>
    </source>
</evidence>
<dbReference type="PROSITE" id="PS50859">
    <property type="entry name" value="LONGIN"/>
    <property type="match status" value="1"/>
</dbReference>
<protein>
    <recommendedName>
        <fullName evidence="15">Vesicle-associated membrane protein 724</fullName>
    </recommendedName>
</protein>
<keyword evidence="4" id="KW-0653">Protein transport</keyword>
<name>A0A218WNM8_PUNGR</name>
<keyword evidence="2" id="KW-0813">Transport</keyword>
<evidence type="ECO:0000256" key="4">
    <source>
        <dbReference type="ARBA" id="ARBA00022927"/>
    </source>
</evidence>
<dbReference type="GO" id="GO:0015031">
    <property type="term" value="P:protein transport"/>
    <property type="evidence" value="ECO:0007669"/>
    <property type="project" value="UniProtKB-KW"/>
</dbReference>
<dbReference type="Pfam" id="PF13774">
    <property type="entry name" value="Longin"/>
    <property type="match status" value="1"/>
</dbReference>
<dbReference type="SMART" id="SM01270">
    <property type="entry name" value="Longin"/>
    <property type="match status" value="1"/>
</dbReference>
<dbReference type="PANTHER" id="PTHR21136">
    <property type="entry name" value="SNARE PROTEINS"/>
    <property type="match status" value="1"/>
</dbReference>
<dbReference type="GO" id="GO:0005737">
    <property type="term" value="C:cytoplasm"/>
    <property type="evidence" value="ECO:0007669"/>
    <property type="project" value="UniProtKB-ARBA"/>
</dbReference>
<dbReference type="PROSITE" id="PS50892">
    <property type="entry name" value="V_SNARE"/>
    <property type="match status" value="1"/>
</dbReference>
<accession>A0A218WNM8</accession>
<dbReference type="CDD" id="cd15843">
    <property type="entry name" value="R-SNARE"/>
    <property type="match status" value="1"/>
</dbReference>
<dbReference type="SUPFAM" id="SSF64356">
    <property type="entry name" value="SNARE-like"/>
    <property type="match status" value="1"/>
</dbReference>
<dbReference type="GO" id="GO:0016192">
    <property type="term" value="P:vesicle-mediated transport"/>
    <property type="evidence" value="ECO:0007669"/>
    <property type="project" value="InterPro"/>
</dbReference>
<keyword evidence="6 10" id="KW-0472">Membrane</keyword>
<evidence type="ECO:0000256" key="2">
    <source>
        <dbReference type="ARBA" id="ARBA00022448"/>
    </source>
</evidence>
<dbReference type="GO" id="GO:0012505">
    <property type="term" value="C:endomembrane system"/>
    <property type="evidence" value="ECO:0007669"/>
    <property type="project" value="UniProtKB-SubCell"/>
</dbReference>
<dbReference type="EMBL" id="MTKT01003794">
    <property type="protein sequence ID" value="OWM74088.1"/>
    <property type="molecule type" value="Genomic_DNA"/>
</dbReference>
<evidence type="ECO:0000313" key="13">
    <source>
        <dbReference type="EMBL" id="OWM74088.1"/>
    </source>
</evidence>
<comment type="function">
    <text evidence="7">Involved in the targeting and/or fusion of transport vesicles to their target membrane.</text>
</comment>
<proteinExistence type="inferred from homology"/>
<keyword evidence="5 10" id="KW-1133">Transmembrane helix</keyword>
<evidence type="ECO:0000256" key="3">
    <source>
        <dbReference type="ARBA" id="ARBA00022692"/>
    </source>
</evidence>
<evidence type="ECO:0000256" key="5">
    <source>
        <dbReference type="ARBA" id="ARBA00022989"/>
    </source>
</evidence>
<dbReference type="Gene3D" id="1.20.5.110">
    <property type="match status" value="1"/>
</dbReference>
<keyword evidence="9" id="KW-0175">Coiled coil</keyword>
<dbReference type="PANTHER" id="PTHR21136:SF72">
    <property type="entry name" value="VESICLE-ASSOCIATED MEMBRANE PROTEIN 724"/>
    <property type="match status" value="1"/>
</dbReference>
<feature type="domain" description="Longin" evidence="11">
    <location>
        <begin position="11"/>
        <end position="120"/>
    </location>
</feature>
<evidence type="ECO:0000256" key="8">
    <source>
        <dbReference type="ARBA" id="ARBA00046280"/>
    </source>
</evidence>
<organism evidence="13 14">
    <name type="scientific">Punica granatum</name>
    <name type="common">Pomegranate</name>
    <dbReference type="NCBI Taxonomy" id="22663"/>
    <lineage>
        <taxon>Eukaryota</taxon>
        <taxon>Viridiplantae</taxon>
        <taxon>Streptophyta</taxon>
        <taxon>Embryophyta</taxon>
        <taxon>Tracheophyta</taxon>
        <taxon>Spermatophyta</taxon>
        <taxon>Magnoliopsida</taxon>
        <taxon>eudicotyledons</taxon>
        <taxon>Gunneridae</taxon>
        <taxon>Pentapetalae</taxon>
        <taxon>rosids</taxon>
        <taxon>malvids</taxon>
        <taxon>Myrtales</taxon>
        <taxon>Lythraceae</taxon>
        <taxon>Punica</taxon>
    </lineage>
</organism>
<dbReference type="Proteomes" id="UP000197138">
    <property type="component" value="Unassembled WGS sequence"/>
</dbReference>
<dbReference type="InterPro" id="IPR010908">
    <property type="entry name" value="Longin_dom"/>
</dbReference>
<dbReference type="Pfam" id="PF00957">
    <property type="entry name" value="Synaptobrevin"/>
    <property type="match status" value="1"/>
</dbReference>
<reference evidence="14" key="1">
    <citation type="journal article" date="2017" name="Plant J.">
        <title>The pomegranate (Punica granatum L.) genome and the genomics of punicalagin biosynthesis.</title>
        <authorList>
            <person name="Qin G."/>
            <person name="Xu C."/>
            <person name="Ming R."/>
            <person name="Tang H."/>
            <person name="Guyot R."/>
            <person name="Kramer E.M."/>
            <person name="Hu Y."/>
            <person name="Yi X."/>
            <person name="Qi Y."/>
            <person name="Xu X."/>
            <person name="Gao Z."/>
            <person name="Pan H."/>
            <person name="Jian J."/>
            <person name="Tian Y."/>
            <person name="Yue Z."/>
            <person name="Xu Y."/>
        </authorList>
    </citation>
    <scope>NUCLEOTIDE SEQUENCE [LARGE SCALE GENOMIC DNA]</scope>
    <source>
        <strain evidence="14">cv. Dabenzi</strain>
    </source>
</reference>
<dbReference type="InterPro" id="IPR011012">
    <property type="entry name" value="Longin-like_dom_sf"/>
</dbReference>
<sequence length="228" mass="25727">MSRQTSFAYSFVARGRVVLAEFTESDHGGNLSAVAVQWLPRLPATNRNNERFTSNRDDHSFNFLVEDGYVYCVVAKESVSGRLSFAFLERTKAEFKQSYGGGRADGAPAKSLTKEFGPIMKEKMKYVIEHAEEIDKVSQVEAQISQVKSITLDNINKVMDRGEKLTVLEDKTTDLRDQAQLYKKQGNEIKRKMWYQNVKIKLAVIVILLLIIGLIAWLSACSGFNCSK</sequence>
<dbReference type="PRINTS" id="PR00219">
    <property type="entry name" value="SYNAPTOBREVN"/>
</dbReference>
<dbReference type="CDD" id="cd14824">
    <property type="entry name" value="Longin"/>
    <property type="match status" value="1"/>
</dbReference>
<feature type="domain" description="V-SNARE coiled-coil homology" evidence="12">
    <location>
        <begin position="136"/>
        <end position="196"/>
    </location>
</feature>
<feature type="transmembrane region" description="Helical" evidence="10">
    <location>
        <begin position="200"/>
        <end position="220"/>
    </location>
</feature>
<dbReference type="FunFam" id="1.20.5.110:FF:000004">
    <property type="entry name" value="Vesicle-associated membrane protein 7"/>
    <property type="match status" value="1"/>
</dbReference>
<dbReference type="InterPro" id="IPR042855">
    <property type="entry name" value="V_SNARE_CC"/>
</dbReference>
<dbReference type="GO" id="GO:0016020">
    <property type="term" value="C:membrane"/>
    <property type="evidence" value="ECO:0007669"/>
    <property type="project" value="InterPro"/>
</dbReference>
<comment type="caution">
    <text evidence="13">The sequence shown here is derived from an EMBL/GenBank/DDBJ whole genome shotgun (WGS) entry which is preliminary data.</text>
</comment>
<comment type="similarity">
    <text evidence="1">Belongs to the synaptobrevin family.</text>
</comment>
<evidence type="ECO:0000259" key="11">
    <source>
        <dbReference type="PROSITE" id="PS50859"/>
    </source>
</evidence>
<dbReference type="InterPro" id="IPR001388">
    <property type="entry name" value="Synaptobrevin-like"/>
</dbReference>
<keyword evidence="3 10" id="KW-0812">Transmembrane</keyword>
<gene>
    <name evidence="13" type="ORF">CDL15_Pgr008399</name>
</gene>
<evidence type="ECO:0000256" key="1">
    <source>
        <dbReference type="ARBA" id="ARBA00008025"/>
    </source>
</evidence>
<dbReference type="Gene3D" id="3.30.450.50">
    <property type="entry name" value="Longin domain"/>
    <property type="match status" value="1"/>
</dbReference>